<evidence type="ECO:0000256" key="1">
    <source>
        <dbReference type="SAM" id="SignalP"/>
    </source>
</evidence>
<feature type="signal peptide" evidence="1">
    <location>
        <begin position="1"/>
        <end position="20"/>
    </location>
</feature>
<dbReference type="InterPro" id="IPR045921">
    <property type="entry name" value="DUF6340"/>
</dbReference>
<comment type="caution">
    <text evidence="2">The sequence shown here is derived from an EMBL/GenBank/DDBJ whole genome shotgun (WGS) entry which is preliminary data.</text>
</comment>
<dbReference type="PROSITE" id="PS51257">
    <property type="entry name" value="PROKAR_LIPOPROTEIN"/>
    <property type="match status" value="1"/>
</dbReference>
<organism evidence="2 3">
    <name type="scientific">Bacteroides mediterraneensis</name>
    <dbReference type="NCBI Taxonomy" id="1841856"/>
    <lineage>
        <taxon>Bacteria</taxon>
        <taxon>Pseudomonadati</taxon>
        <taxon>Bacteroidota</taxon>
        <taxon>Bacteroidia</taxon>
        <taxon>Bacteroidales</taxon>
        <taxon>Bacteroidaceae</taxon>
        <taxon>Bacteroides</taxon>
    </lineage>
</organism>
<reference evidence="2 3" key="1">
    <citation type="journal article" date="2021" name="Sci. Rep.">
        <title>The distribution of antibiotic resistance genes in chicken gut microbiota commensals.</title>
        <authorList>
            <person name="Juricova H."/>
            <person name="Matiasovicova J."/>
            <person name="Kubasova T."/>
            <person name="Cejkova D."/>
            <person name="Rychlik I."/>
        </authorList>
    </citation>
    <scope>NUCLEOTIDE SEQUENCE [LARGE SCALE GENOMIC DNA]</scope>
    <source>
        <strain evidence="2 3">An801</strain>
    </source>
</reference>
<keyword evidence="3" id="KW-1185">Reference proteome</keyword>
<evidence type="ECO:0000313" key="3">
    <source>
        <dbReference type="Proteomes" id="UP000703295"/>
    </source>
</evidence>
<dbReference type="EMBL" id="JACJJW010000003">
    <property type="protein sequence ID" value="MBM6757438.1"/>
    <property type="molecule type" value="Genomic_DNA"/>
</dbReference>
<name>A0ABS2ES97_9BACE</name>
<dbReference type="RefSeq" id="WP_204474171.1">
    <property type="nucleotide sequence ID" value="NZ_JACJJW010000003.1"/>
</dbReference>
<keyword evidence="1" id="KW-0732">Signal</keyword>
<proteinExistence type="predicted"/>
<evidence type="ECO:0000313" key="2">
    <source>
        <dbReference type="EMBL" id="MBM6757438.1"/>
    </source>
</evidence>
<feature type="chain" id="PRO_5046699067" evidence="1">
    <location>
        <begin position="21"/>
        <end position="328"/>
    </location>
</feature>
<sequence length="328" mass="36332">MKKYMIAGIVLAATMLVSCGGLQSFSFDQLHPADVTFPEQVRTVAVVNHAPSIPSPKKTLLTLGKLDGDGKVLAEGLAGGLADSRYFNQVVISDSILTQERTGGELLPQAVVDSLSQVLGADMIFSVDQIQILTAKKEIYYPGFVPLTAFDLKVRPVVRAYIPSRLMPVMTLSKVDSLMWDFTPTLSDYDVVHEGSNHAAYTLVNLLVPHWQNADRIYFDGGNPDMRDAAVCLREGDWQEAGRIWTNLYDSTKKGRLKSRAAFNMALACEVQGQMEEANSWIAKAQQSASPGSEEERAAKFYATILQELTKDFQRLNLQMRRFGNNFN</sequence>
<dbReference type="Proteomes" id="UP000703295">
    <property type="component" value="Unassembled WGS sequence"/>
</dbReference>
<gene>
    <name evidence="2" type="ORF">H6A31_01790</name>
</gene>
<protein>
    <submittedName>
        <fullName evidence="2">Tetratricopeptide repeat protein</fullName>
    </submittedName>
</protein>
<dbReference type="Pfam" id="PF19867">
    <property type="entry name" value="DUF6340"/>
    <property type="match status" value="1"/>
</dbReference>
<accession>A0ABS2ES97</accession>